<dbReference type="InterPro" id="IPR022742">
    <property type="entry name" value="Hydrolase_4"/>
</dbReference>
<dbReference type="PANTHER" id="PTHR11614">
    <property type="entry name" value="PHOSPHOLIPASE-RELATED"/>
    <property type="match status" value="1"/>
</dbReference>
<dbReference type="OrthoDB" id="5614837at2"/>
<dbReference type="InterPro" id="IPR051044">
    <property type="entry name" value="MAG_DAG_Lipase"/>
</dbReference>
<reference evidence="2 3" key="1">
    <citation type="submission" date="2013-08" db="EMBL/GenBank/DDBJ databases">
        <authorList>
            <person name="Huang J."/>
            <person name="Wang G."/>
        </authorList>
    </citation>
    <scope>NUCLEOTIDE SEQUENCE [LARGE SCALE GENOMIC DNA]</scope>
    <source>
        <strain evidence="2 3">BH030004</strain>
    </source>
</reference>
<proteinExistence type="predicted"/>
<dbReference type="STRING" id="1385511.GCA_000425225_04040"/>
<comment type="caution">
    <text evidence="2">The sequence shown here is derived from an EMBL/GenBank/DDBJ whole genome shotgun (WGS) entry which is preliminary data.</text>
</comment>
<evidence type="ECO:0000313" key="2">
    <source>
        <dbReference type="EMBL" id="KGX83955.1"/>
    </source>
</evidence>
<accession>A0A0A5FYS6</accession>
<dbReference type="Gene3D" id="3.40.50.1820">
    <property type="entry name" value="alpha/beta hydrolase"/>
    <property type="match status" value="1"/>
</dbReference>
<dbReference type="SUPFAM" id="SSF53474">
    <property type="entry name" value="alpha/beta-Hydrolases"/>
    <property type="match status" value="1"/>
</dbReference>
<organism evidence="2 3">
    <name type="scientific">Pontibacillus marinus BH030004 = DSM 16465</name>
    <dbReference type="NCBI Taxonomy" id="1385511"/>
    <lineage>
        <taxon>Bacteria</taxon>
        <taxon>Bacillati</taxon>
        <taxon>Bacillota</taxon>
        <taxon>Bacilli</taxon>
        <taxon>Bacillales</taxon>
        <taxon>Bacillaceae</taxon>
        <taxon>Pontibacillus</taxon>
    </lineage>
</organism>
<keyword evidence="3" id="KW-1185">Reference proteome</keyword>
<dbReference type="EMBL" id="AVPF01000073">
    <property type="protein sequence ID" value="KGX83955.1"/>
    <property type="molecule type" value="Genomic_DNA"/>
</dbReference>
<gene>
    <name evidence="2" type="ORF">N783_20270</name>
</gene>
<sequence>MSQKMDQILKKVSTWDQPIDFQNPIAPNDAIKQYLTYYGLDVPHTYFHMGVLYANETKIMVQMHSPEQPRGTVLLLHGYFDHAGLLHTIIEYLTKHQYRVIVYDLQGHGLSGGEKASVQKFNHYGQTLQKVIDLMTDQLPPPYHAIGHSTGGAIIINYILKKKKHPFTTVITAAPLIRSKHWKLTKAGYYLLSPFVNGIFRKFRANSSNKDYLNFVKQDPLQHKRVPFQWYEALIRWNKSIQEQGRSYDPISVIQGDLDDTVDWKYNLEFLREKFPKADIHHMPKARHHLFNEREEIKEKVFSLVFKKLNGEAMLHDTNQSKGHHG</sequence>
<name>A0A0A5FYS6_9BACI</name>
<dbReference type="Proteomes" id="UP000030403">
    <property type="component" value="Unassembled WGS sequence"/>
</dbReference>
<feature type="domain" description="Serine aminopeptidase S33" evidence="1">
    <location>
        <begin position="68"/>
        <end position="295"/>
    </location>
</feature>
<evidence type="ECO:0000313" key="3">
    <source>
        <dbReference type="Proteomes" id="UP000030403"/>
    </source>
</evidence>
<dbReference type="AlphaFoldDB" id="A0A0A5FYS6"/>
<dbReference type="RefSeq" id="WP_051255153.1">
    <property type="nucleotide sequence ID" value="NZ_AULJ01000068.1"/>
</dbReference>
<evidence type="ECO:0000259" key="1">
    <source>
        <dbReference type="Pfam" id="PF12146"/>
    </source>
</evidence>
<dbReference type="InterPro" id="IPR029058">
    <property type="entry name" value="AB_hydrolase_fold"/>
</dbReference>
<dbReference type="eggNOG" id="COG2267">
    <property type="taxonomic scope" value="Bacteria"/>
</dbReference>
<protein>
    <recommendedName>
        <fullName evidence="1">Serine aminopeptidase S33 domain-containing protein</fullName>
    </recommendedName>
</protein>
<dbReference type="Pfam" id="PF12146">
    <property type="entry name" value="Hydrolase_4"/>
    <property type="match status" value="1"/>
</dbReference>